<dbReference type="InterPro" id="IPR050135">
    <property type="entry name" value="dGTPase-like"/>
</dbReference>
<dbReference type="SUPFAM" id="SSF109604">
    <property type="entry name" value="HD-domain/PDEase-like"/>
    <property type="match status" value="1"/>
</dbReference>
<dbReference type="InterPro" id="IPR003607">
    <property type="entry name" value="HD/PDEase_dom"/>
</dbReference>
<dbReference type="AlphaFoldDB" id="A0A2H1YJ69"/>
<feature type="domain" description="HD" evidence="1">
    <location>
        <begin position="59"/>
        <end position="171"/>
    </location>
</feature>
<dbReference type="Proteomes" id="UP000234211">
    <property type="component" value="Unassembled WGS sequence"/>
</dbReference>
<protein>
    <submittedName>
        <fullName evidence="2">Phosphohydrolase</fullName>
    </submittedName>
</protein>
<organism evidence="2 3">
    <name type="scientific">Tenacibaculum piscium</name>
    <dbReference type="NCBI Taxonomy" id="1458515"/>
    <lineage>
        <taxon>Bacteria</taxon>
        <taxon>Pseudomonadati</taxon>
        <taxon>Bacteroidota</taxon>
        <taxon>Flavobacteriia</taxon>
        <taxon>Flavobacteriales</taxon>
        <taxon>Flavobacteriaceae</taxon>
        <taxon>Tenacibaculum</taxon>
    </lineage>
</organism>
<gene>
    <name evidence="2" type="ORF">TNO020_40066</name>
</gene>
<dbReference type="GO" id="GO:0008832">
    <property type="term" value="F:dGTPase activity"/>
    <property type="evidence" value="ECO:0007669"/>
    <property type="project" value="TreeGrafter"/>
</dbReference>
<accession>A0A2H1YJ69</accession>
<dbReference type="PANTHER" id="PTHR11373:SF4">
    <property type="entry name" value="DEOXYNUCLEOSIDE TRIPHOSPHATE TRIPHOSPHOHYDROLASE SAMHD1"/>
    <property type="match status" value="1"/>
</dbReference>
<sequence length="433" mass="50496">MNKQKSNKLKIINDPIYGFISIPNSLIFDIIEHRYFQRLRRVSQMGLSNMVYPGANHTRFHHAIGCMYLMQKAVRVLRNKDIAISDKEANALYIAILLHDIGHGAFSHALEHSIVSGISHEEISLKFMNALNEEFDGKLSLAIEIFEGKHPRKFLYQLISSQVDIDRLDYLKRDSFYTGVTEGNISSDRLITMMNVVNDELVIEQKGIYSVEQFIIARRFMYWQVYLHKTCLVAENTLVNVLKRAKELAEKGIEIPASRALHYFLYHKISEENFSKETLPIFAELDDYDVMTAIKEWVHHSDFVLSSLAKMIIHRKLLKIEIQDTPFKEKYIQKIQEKVVSKVESKFLKLKNTQENIKQNIAQNIEENKKAITTYFVFSKKITHLAYNTEIPIKIYTKKRKLKDIEKASNQLNLKALSKPVLKYYLCYPKKII</sequence>
<dbReference type="InterPro" id="IPR006674">
    <property type="entry name" value="HD_domain"/>
</dbReference>
<dbReference type="Pfam" id="PF01966">
    <property type="entry name" value="HD"/>
    <property type="match status" value="1"/>
</dbReference>
<evidence type="ECO:0000313" key="2">
    <source>
        <dbReference type="EMBL" id="SOS74847.1"/>
    </source>
</evidence>
<dbReference type="GO" id="GO:0006203">
    <property type="term" value="P:dGTP catabolic process"/>
    <property type="evidence" value="ECO:0007669"/>
    <property type="project" value="TreeGrafter"/>
</dbReference>
<proteinExistence type="predicted"/>
<evidence type="ECO:0000313" key="3">
    <source>
        <dbReference type="Proteomes" id="UP000234211"/>
    </source>
</evidence>
<dbReference type="PANTHER" id="PTHR11373">
    <property type="entry name" value="DEOXYNUCLEOSIDE TRIPHOSPHATE TRIPHOSPHOHYDROLASE"/>
    <property type="match status" value="1"/>
</dbReference>
<dbReference type="RefSeq" id="WP_101917394.1">
    <property type="nucleotide sequence ID" value="NZ_OENF01000034.1"/>
</dbReference>
<reference evidence="3" key="1">
    <citation type="submission" date="2017-11" db="EMBL/GenBank/DDBJ databases">
        <authorList>
            <person name="Duchaud E."/>
        </authorList>
    </citation>
    <scope>NUCLEOTIDE SEQUENCE [LARGE SCALE GENOMIC DNA]</scope>
    <source>
        <strain evidence="3">Tenacibaculum sp. TNO020</strain>
    </source>
</reference>
<dbReference type="InterPro" id="IPR045509">
    <property type="entry name" value="HD_assoc_2"/>
</dbReference>
<name>A0A2H1YJ69_9FLAO</name>
<dbReference type="CDD" id="cd00077">
    <property type="entry name" value="HDc"/>
    <property type="match status" value="1"/>
</dbReference>
<dbReference type="SMART" id="SM00471">
    <property type="entry name" value="HDc"/>
    <property type="match status" value="1"/>
</dbReference>
<keyword evidence="2" id="KW-0378">Hydrolase</keyword>
<dbReference type="Gene3D" id="1.10.3210.10">
    <property type="entry name" value="Hypothetical protein af1432"/>
    <property type="match status" value="1"/>
</dbReference>
<dbReference type="Pfam" id="PF19276">
    <property type="entry name" value="HD_assoc_2"/>
    <property type="match status" value="1"/>
</dbReference>
<dbReference type="OrthoDB" id="9803619at2"/>
<evidence type="ECO:0000259" key="1">
    <source>
        <dbReference type="PROSITE" id="PS51831"/>
    </source>
</evidence>
<keyword evidence="3" id="KW-1185">Reference proteome</keyword>
<dbReference type="PROSITE" id="PS51831">
    <property type="entry name" value="HD"/>
    <property type="match status" value="1"/>
</dbReference>
<dbReference type="EMBL" id="OENF01000034">
    <property type="protein sequence ID" value="SOS74847.1"/>
    <property type="molecule type" value="Genomic_DNA"/>
</dbReference>